<keyword evidence="2" id="KW-1185">Reference proteome</keyword>
<sequence>MKIEEFVQQITAVNRAWKVAQEDCDNYINTHIAKILQEQKSAWQVEFYRSYPTSVWFKTDVENFPSGDVFSVRFGNEAVRSTDGDSKWNAEHIPKILLKSLLTESEYLIATQPKV</sequence>
<name>A0A511QKJ5_9VIBR</name>
<reference evidence="1 2" key="1">
    <citation type="submission" date="2019-07" db="EMBL/GenBank/DDBJ databases">
        <title>Whole genome shotgun sequence of Vibrio superstes NBRC 103154.</title>
        <authorList>
            <person name="Hosoyama A."/>
            <person name="Uohara A."/>
            <person name="Ohji S."/>
            <person name="Ichikawa N."/>
        </authorList>
    </citation>
    <scope>NUCLEOTIDE SEQUENCE [LARGE SCALE GENOMIC DNA]</scope>
    <source>
        <strain evidence="1 2">NBRC 103154</strain>
    </source>
</reference>
<dbReference type="AlphaFoldDB" id="A0A511QKJ5"/>
<protein>
    <submittedName>
        <fullName evidence="1">Uncharacterized protein</fullName>
    </submittedName>
</protein>
<dbReference type="Proteomes" id="UP000321113">
    <property type="component" value="Unassembled WGS sequence"/>
</dbReference>
<evidence type="ECO:0000313" key="1">
    <source>
        <dbReference type="EMBL" id="GEM77848.1"/>
    </source>
</evidence>
<dbReference type="EMBL" id="BJXK01000001">
    <property type="protein sequence ID" value="GEM77848.1"/>
    <property type="molecule type" value="Genomic_DNA"/>
</dbReference>
<gene>
    <name evidence="1" type="ORF">VSU01S_00930</name>
</gene>
<dbReference type="RefSeq" id="WP_235868867.1">
    <property type="nucleotide sequence ID" value="NZ_BJXK01000001.1"/>
</dbReference>
<proteinExistence type="predicted"/>
<comment type="caution">
    <text evidence="1">The sequence shown here is derived from an EMBL/GenBank/DDBJ whole genome shotgun (WGS) entry which is preliminary data.</text>
</comment>
<accession>A0A511QKJ5</accession>
<evidence type="ECO:0000313" key="2">
    <source>
        <dbReference type="Proteomes" id="UP000321113"/>
    </source>
</evidence>
<organism evidence="1 2">
    <name type="scientific">Vibrio superstes NBRC 103154</name>
    <dbReference type="NCBI Taxonomy" id="1219062"/>
    <lineage>
        <taxon>Bacteria</taxon>
        <taxon>Pseudomonadati</taxon>
        <taxon>Pseudomonadota</taxon>
        <taxon>Gammaproteobacteria</taxon>
        <taxon>Vibrionales</taxon>
        <taxon>Vibrionaceae</taxon>
        <taxon>Vibrio</taxon>
    </lineage>
</organism>